<dbReference type="InterPro" id="IPR002347">
    <property type="entry name" value="SDR_fam"/>
</dbReference>
<gene>
    <name evidence="3" type="ORF">SLNWT_1105</name>
</gene>
<dbReference type="KEGG" id="sals:SLNWT_1105"/>
<dbReference type="EMBL" id="CP010519">
    <property type="protein sequence ID" value="AJE81481.1"/>
    <property type="molecule type" value="Genomic_DNA"/>
</dbReference>
<evidence type="ECO:0000256" key="2">
    <source>
        <dbReference type="ARBA" id="ARBA00023002"/>
    </source>
</evidence>
<dbReference type="SUPFAM" id="SSF51735">
    <property type="entry name" value="NAD(P)-binding Rossmann-fold domains"/>
    <property type="match status" value="1"/>
</dbReference>
<reference evidence="3 4" key="1">
    <citation type="submission" date="2015-01" db="EMBL/GenBank/DDBJ databases">
        <title>Enhanced salinomycin production by adjusting the supply of polyketide extender units in Streptomyce albus DSM 41398.</title>
        <authorList>
            <person name="Lu C."/>
        </authorList>
    </citation>
    <scope>NUCLEOTIDE SEQUENCE [LARGE SCALE GENOMIC DNA]</scope>
    <source>
        <strain evidence="4">ATCC 21838 / DSM 41398 / FERM P-419 / JCM 4703 / NBRC 107858</strain>
    </source>
</reference>
<dbReference type="Proteomes" id="UP000031523">
    <property type="component" value="Chromosome"/>
</dbReference>
<evidence type="ECO:0000256" key="1">
    <source>
        <dbReference type="ARBA" id="ARBA00006484"/>
    </source>
</evidence>
<evidence type="ECO:0000313" key="3">
    <source>
        <dbReference type="EMBL" id="AJE81481.1"/>
    </source>
</evidence>
<keyword evidence="2" id="KW-0560">Oxidoreductase</keyword>
<dbReference type="PRINTS" id="PR00081">
    <property type="entry name" value="GDHRDH"/>
</dbReference>
<comment type="similarity">
    <text evidence="1">Belongs to the short-chain dehydrogenases/reductases (SDR) family.</text>
</comment>
<dbReference type="GO" id="GO:0016491">
    <property type="term" value="F:oxidoreductase activity"/>
    <property type="evidence" value="ECO:0007669"/>
    <property type="project" value="UniProtKB-KW"/>
</dbReference>
<sequence length="236" mass="23525">MELDGARVLVAGATGVLGGALTAELAARGARPALAGRDPERLARAARRYPGAPVLLFDAYDPASCARAVAEAAAGLGGLDAVVTAFGAVAFGPAAEVGDEVAEHLMAVNVLAPAAFFRAALPLLAPGSVLAAFTGVVAQVPQAGMADYSASKAALAAWLGAVRREARTAGVRVLDVRPGHLDTGFADRAVAGTPPPLPAGGDPLRTVAAVAEAMAADAELVRTAPDGAPVVERRAR</sequence>
<dbReference type="PANTHER" id="PTHR44196:SF1">
    <property type="entry name" value="DEHYDROGENASE_REDUCTASE SDR FAMILY MEMBER 7B"/>
    <property type="match status" value="1"/>
</dbReference>
<dbReference type="GO" id="GO:0016020">
    <property type="term" value="C:membrane"/>
    <property type="evidence" value="ECO:0007669"/>
    <property type="project" value="TreeGrafter"/>
</dbReference>
<dbReference type="PANTHER" id="PTHR44196">
    <property type="entry name" value="DEHYDROGENASE/REDUCTASE SDR FAMILY MEMBER 7B"/>
    <property type="match status" value="1"/>
</dbReference>
<proteinExistence type="inferred from homology"/>
<organism evidence="3 4">
    <name type="scientific">Streptomyces albus (strain ATCC 21838 / DSM 41398 / FERM P-419 / JCM 4703 / NBRC 107858)</name>
    <dbReference type="NCBI Taxonomy" id="1081613"/>
    <lineage>
        <taxon>Bacteria</taxon>
        <taxon>Bacillati</taxon>
        <taxon>Actinomycetota</taxon>
        <taxon>Actinomycetes</taxon>
        <taxon>Kitasatosporales</taxon>
        <taxon>Streptomycetaceae</taxon>
        <taxon>Streptomyces</taxon>
    </lineage>
</organism>
<dbReference type="InterPro" id="IPR036291">
    <property type="entry name" value="NAD(P)-bd_dom_sf"/>
</dbReference>
<protein>
    <submittedName>
        <fullName evidence="3">Short-chain dehydrogenase/reductase SDR</fullName>
    </submittedName>
</protein>
<dbReference type="AlphaFoldDB" id="A0A0B5ERT8"/>
<evidence type="ECO:0000313" key="4">
    <source>
        <dbReference type="Proteomes" id="UP000031523"/>
    </source>
</evidence>
<accession>A0A0B5ERT8</accession>
<name>A0A0B5ERT8_STRA4</name>
<dbReference type="Pfam" id="PF00106">
    <property type="entry name" value="adh_short"/>
    <property type="match status" value="1"/>
</dbReference>
<keyword evidence="4" id="KW-1185">Reference proteome</keyword>
<dbReference type="Gene3D" id="3.40.50.720">
    <property type="entry name" value="NAD(P)-binding Rossmann-like Domain"/>
    <property type="match status" value="1"/>
</dbReference>